<feature type="compositionally biased region" description="Low complexity" evidence="11">
    <location>
        <begin position="460"/>
        <end position="470"/>
    </location>
</feature>
<dbReference type="Pfam" id="PF00069">
    <property type="entry name" value="Pkinase"/>
    <property type="match status" value="1"/>
</dbReference>
<evidence type="ECO:0000256" key="2">
    <source>
        <dbReference type="ARBA" id="ARBA00012513"/>
    </source>
</evidence>
<dbReference type="Gene3D" id="1.10.510.10">
    <property type="entry name" value="Transferase(Phosphotransferase) domain 1"/>
    <property type="match status" value="1"/>
</dbReference>
<dbReference type="PANTHER" id="PTHR24347">
    <property type="entry name" value="SERINE/THREONINE-PROTEIN KINASE"/>
    <property type="match status" value="1"/>
</dbReference>
<dbReference type="PROSITE" id="PS50309">
    <property type="entry name" value="DC"/>
    <property type="match status" value="2"/>
</dbReference>
<keyword evidence="5 10" id="KW-0547">Nucleotide-binding</keyword>
<feature type="domain" description="Protein kinase" evidence="12">
    <location>
        <begin position="1043"/>
        <end position="1300"/>
    </location>
</feature>
<evidence type="ECO:0000313" key="15">
    <source>
        <dbReference type="WBParaSite" id="TREG1_51420.1"/>
    </source>
</evidence>
<dbReference type="GO" id="GO:0005524">
    <property type="term" value="F:ATP binding"/>
    <property type="evidence" value="ECO:0007669"/>
    <property type="project" value="UniProtKB-UniRule"/>
</dbReference>
<dbReference type="FunFam" id="1.10.510.10:FF:000571">
    <property type="entry name" value="Maternal embryonic leucine zipper kinase"/>
    <property type="match status" value="1"/>
</dbReference>
<feature type="domain" description="Doublecortin" evidence="13">
    <location>
        <begin position="25"/>
        <end position="111"/>
    </location>
</feature>
<feature type="binding site" evidence="10">
    <location>
        <position position="1072"/>
    </location>
    <ligand>
        <name>ATP</name>
        <dbReference type="ChEBI" id="CHEBI:30616"/>
    </ligand>
</feature>
<protein>
    <recommendedName>
        <fullName evidence="2">non-specific serine/threonine protein kinase</fullName>
        <ecNumber evidence="2">2.7.11.1</ecNumber>
    </recommendedName>
</protein>
<keyword evidence="3" id="KW-0723">Serine/threonine-protein kinase</keyword>
<sequence length="1378" mass="157053">MNGFTSPPKWYLNSYTDTSNTTEIKRIIFLINGNNNFPGKLILIDTKRYSDLQQLIDFLNSKLSQFVRRGHKIQKIFTPRGRNRVYTTSELISGEFYVCAGSEPFQKIDYLNKSRKKYIKEDKELQMSQPSETYSLLKRPKVREFCKLNQPSRLSVGDISHPGGNAYTNLHFISSVKHNLNSDTSAGIAIKSKNNNDCCIGEKVQEFCYSDNNKTVSNEPTTQITKLLRLLPRDNQKCAGRKITVVRCNPDGKGRTSVTVIMVRRAVHTLGEVMCELSEAFGARWHNDPIRHLYSLTGREIRSVNELFRKEKVFIASGMYKLFGNIHFELTKNSINNNNNSNCILNNTNHNNDNHNNNIGTNNYTHQLLNYNNQHYYGLHSNQDKNHIATNNMMYLKPEDIRIILSEFWPDHPDPSSVVYQWERRLRNRGIGVVSQQCEADKNQLFDISKSKQTVPSKVNNNYNNNNNNNSFSSVKYTPSESLLENEKKDSGFDESNNILPKIDEEQFLQGENFTSPTKISLNLTKDSPTKSLVKAVKNIIPTQISGYGKTNVHLPNSKNYSSPLSVAQDNNSSLLEKSIVELSLHEKVKATLGEKYQNSTAELTGSMLTKQNVSKNNASSMIHLNSIVPSLPFCHSIYPQHHFKGLQQKLQSNNLHLSLSSFPLQQQQVKCQQLRKPDSLSKLLSKYHNRLQIGEKVLQSVEQRRDELATKENRLPLVETHGDTLRKTKTPQEVPVKSNDCQTNKLCHQTIPTTNLTTNNDKVEETNTTGSYSMKSIKQPKLINQTIKSKHFNLNQQIKVNPVIANNIDKNRGDPTGINGNRQIDKYSNEVPSQSDPKLLLKQYIKVNEDNDINNKAWIDKGQEQNIDREGNNHVTSHHIPTVNHTPNHYQHYSENNQTELKNKQNFSEISTAVQNTPHNLHVNEIDLSRTKSLSNDHKLDNRKQESSEQFLNKTFDNEKDDVKLNVKNGVIRDKNYAAGITTNFNSPIKTLNANDAIKNKLMANCSTVNAIKKSDRDETKSLYASIGVTYVPDPEFLSKRYHIGRKLGDGNFAVVKLGKRRDTNDHYAVKIIDKNKITGKEAMLLHEISILHHCSHPNIVRLYEEFETSNEIWLVMEFVKDGDLFDGITQATKFTEPVAAGIVSDLANALFYLHCRSIVHRDLKPENVLLLRQKNGQIRVKLADFGLAIVVKRNMFTVCGTPTYIAPEILQESGYGLEVDMWALGIITYIMLCGFAPFRSPNRRQSMLFESIKRGQFVFLSPYWDNISSCAKDLISALLVVTPKSRLTARETLIHPWVFGLGSPSSSEEFEKRRLDYQKELEQIQHTTKQSNIEKITGNLLNHYNTTNKNNTNENNINVIKKIELPKVVKMSGMQD</sequence>
<dbReference type="Pfam" id="PF03607">
    <property type="entry name" value="DCX"/>
    <property type="match status" value="1"/>
</dbReference>
<dbReference type="InterPro" id="IPR008271">
    <property type="entry name" value="Ser/Thr_kinase_AS"/>
</dbReference>
<dbReference type="InterPro" id="IPR003533">
    <property type="entry name" value="Doublecortin_dom"/>
</dbReference>
<dbReference type="PROSITE" id="PS00108">
    <property type="entry name" value="PROTEIN_KINASE_ST"/>
    <property type="match status" value="1"/>
</dbReference>
<evidence type="ECO:0000256" key="8">
    <source>
        <dbReference type="ARBA" id="ARBA00047899"/>
    </source>
</evidence>
<dbReference type="PROSITE" id="PS50011">
    <property type="entry name" value="PROTEIN_KINASE_DOM"/>
    <property type="match status" value="1"/>
</dbReference>
<evidence type="ECO:0000259" key="13">
    <source>
        <dbReference type="PROSITE" id="PS50309"/>
    </source>
</evidence>
<evidence type="ECO:0000256" key="7">
    <source>
        <dbReference type="ARBA" id="ARBA00022840"/>
    </source>
</evidence>
<evidence type="ECO:0000256" key="11">
    <source>
        <dbReference type="SAM" id="MobiDB-lite"/>
    </source>
</evidence>
<keyword evidence="7 10" id="KW-0067">ATP-binding</keyword>
<dbReference type="InterPro" id="IPR036572">
    <property type="entry name" value="Doublecortin_dom_sf"/>
</dbReference>
<proteinExistence type="inferred from homology"/>
<evidence type="ECO:0000256" key="1">
    <source>
        <dbReference type="ARBA" id="ARBA00005354"/>
    </source>
</evidence>
<feature type="region of interest" description="Disordered" evidence="11">
    <location>
        <begin position="455"/>
        <end position="495"/>
    </location>
</feature>
<evidence type="ECO:0000259" key="12">
    <source>
        <dbReference type="PROSITE" id="PS50011"/>
    </source>
</evidence>
<feature type="domain" description="Doublecortin" evidence="13">
    <location>
        <begin position="241"/>
        <end position="329"/>
    </location>
</feature>
<dbReference type="SMART" id="SM00537">
    <property type="entry name" value="DCX"/>
    <property type="match status" value="1"/>
</dbReference>
<evidence type="ECO:0000256" key="4">
    <source>
        <dbReference type="ARBA" id="ARBA00022679"/>
    </source>
</evidence>
<comment type="catalytic activity">
    <reaction evidence="8">
        <text>L-threonyl-[protein] + ATP = O-phospho-L-threonyl-[protein] + ADP + H(+)</text>
        <dbReference type="Rhea" id="RHEA:46608"/>
        <dbReference type="Rhea" id="RHEA-COMP:11060"/>
        <dbReference type="Rhea" id="RHEA-COMP:11605"/>
        <dbReference type="ChEBI" id="CHEBI:15378"/>
        <dbReference type="ChEBI" id="CHEBI:30013"/>
        <dbReference type="ChEBI" id="CHEBI:30616"/>
        <dbReference type="ChEBI" id="CHEBI:61977"/>
        <dbReference type="ChEBI" id="CHEBI:456216"/>
        <dbReference type="EC" id="2.7.11.1"/>
    </reaction>
</comment>
<reference evidence="14" key="1">
    <citation type="submission" date="2022-06" db="EMBL/GenBank/DDBJ databases">
        <authorList>
            <person name="Berger JAMES D."/>
            <person name="Berger JAMES D."/>
        </authorList>
    </citation>
    <scope>NUCLEOTIDE SEQUENCE [LARGE SCALE GENOMIC DNA]</scope>
</reference>
<dbReference type="Gene3D" id="3.10.20.230">
    <property type="entry name" value="Doublecortin domain"/>
    <property type="match status" value="2"/>
</dbReference>
<evidence type="ECO:0000256" key="5">
    <source>
        <dbReference type="ARBA" id="ARBA00022741"/>
    </source>
</evidence>
<evidence type="ECO:0000256" key="6">
    <source>
        <dbReference type="ARBA" id="ARBA00022777"/>
    </source>
</evidence>
<dbReference type="GO" id="GO:0035556">
    <property type="term" value="P:intracellular signal transduction"/>
    <property type="evidence" value="ECO:0007669"/>
    <property type="project" value="InterPro"/>
</dbReference>
<dbReference type="FunFam" id="3.30.200.20:FF:000315">
    <property type="entry name" value="Calcium-dependent protein kinase 3"/>
    <property type="match status" value="1"/>
</dbReference>
<keyword evidence="6" id="KW-0418">Kinase</keyword>
<evidence type="ECO:0000256" key="3">
    <source>
        <dbReference type="ARBA" id="ARBA00022527"/>
    </source>
</evidence>
<dbReference type="WBParaSite" id="TREG1_51420.1">
    <property type="protein sequence ID" value="TREG1_51420.1"/>
    <property type="gene ID" value="TREG1_51420"/>
</dbReference>
<accession>A0AA85JZ15</accession>
<dbReference type="EC" id="2.7.11.1" evidence="2"/>
<dbReference type="InterPro" id="IPR011009">
    <property type="entry name" value="Kinase-like_dom_sf"/>
</dbReference>
<keyword evidence="14" id="KW-1185">Reference proteome</keyword>
<dbReference type="InterPro" id="IPR000719">
    <property type="entry name" value="Prot_kinase_dom"/>
</dbReference>
<evidence type="ECO:0000256" key="10">
    <source>
        <dbReference type="PROSITE-ProRule" id="PRU10141"/>
    </source>
</evidence>
<evidence type="ECO:0000256" key="9">
    <source>
        <dbReference type="ARBA" id="ARBA00048679"/>
    </source>
</evidence>
<feature type="compositionally biased region" description="Polar residues" evidence="11">
    <location>
        <begin position="471"/>
        <end position="483"/>
    </location>
</feature>
<dbReference type="InterPro" id="IPR017441">
    <property type="entry name" value="Protein_kinase_ATP_BS"/>
</dbReference>
<dbReference type="GO" id="GO:0004674">
    <property type="term" value="F:protein serine/threonine kinase activity"/>
    <property type="evidence" value="ECO:0007669"/>
    <property type="project" value="UniProtKB-KW"/>
</dbReference>
<dbReference type="SMART" id="SM00220">
    <property type="entry name" value="S_TKc"/>
    <property type="match status" value="1"/>
</dbReference>
<name>A0AA85JZ15_TRIRE</name>
<keyword evidence="4" id="KW-0808">Transferase</keyword>
<dbReference type="SUPFAM" id="SSF56112">
    <property type="entry name" value="Protein kinase-like (PK-like)"/>
    <property type="match status" value="1"/>
</dbReference>
<organism evidence="14 15">
    <name type="scientific">Trichobilharzia regenti</name>
    <name type="common">Nasal bird schistosome</name>
    <dbReference type="NCBI Taxonomy" id="157069"/>
    <lineage>
        <taxon>Eukaryota</taxon>
        <taxon>Metazoa</taxon>
        <taxon>Spiralia</taxon>
        <taxon>Lophotrochozoa</taxon>
        <taxon>Platyhelminthes</taxon>
        <taxon>Trematoda</taxon>
        <taxon>Digenea</taxon>
        <taxon>Strigeidida</taxon>
        <taxon>Schistosomatoidea</taxon>
        <taxon>Schistosomatidae</taxon>
        <taxon>Trichobilharzia</taxon>
    </lineage>
</organism>
<dbReference type="SUPFAM" id="SSF89837">
    <property type="entry name" value="Doublecortin (DC)"/>
    <property type="match status" value="2"/>
</dbReference>
<comment type="similarity">
    <text evidence="1">Belongs to the protein kinase superfamily. CAMK Ser/Thr protein kinase family. CaMK subfamily.</text>
</comment>
<comment type="catalytic activity">
    <reaction evidence="9">
        <text>L-seryl-[protein] + ATP = O-phospho-L-seryl-[protein] + ADP + H(+)</text>
        <dbReference type="Rhea" id="RHEA:17989"/>
        <dbReference type="Rhea" id="RHEA-COMP:9863"/>
        <dbReference type="Rhea" id="RHEA-COMP:11604"/>
        <dbReference type="ChEBI" id="CHEBI:15378"/>
        <dbReference type="ChEBI" id="CHEBI:29999"/>
        <dbReference type="ChEBI" id="CHEBI:30616"/>
        <dbReference type="ChEBI" id="CHEBI:83421"/>
        <dbReference type="ChEBI" id="CHEBI:456216"/>
        <dbReference type="EC" id="2.7.11.1"/>
    </reaction>
</comment>
<dbReference type="PROSITE" id="PS00107">
    <property type="entry name" value="PROTEIN_KINASE_ATP"/>
    <property type="match status" value="1"/>
</dbReference>
<dbReference type="Proteomes" id="UP000050795">
    <property type="component" value="Unassembled WGS sequence"/>
</dbReference>
<reference evidence="15" key="2">
    <citation type="submission" date="2023-11" db="UniProtKB">
        <authorList>
            <consortium name="WormBaseParasite"/>
        </authorList>
    </citation>
    <scope>IDENTIFICATION</scope>
</reference>
<evidence type="ECO:0000313" key="14">
    <source>
        <dbReference type="Proteomes" id="UP000050795"/>
    </source>
</evidence>